<dbReference type="eggNOG" id="COG0122">
    <property type="taxonomic scope" value="Bacteria"/>
</dbReference>
<evidence type="ECO:0000259" key="5">
    <source>
        <dbReference type="SMART" id="SM00478"/>
    </source>
</evidence>
<evidence type="ECO:0000313" key="7">
    <source>
        <dbReference type="Proteomes" id="UP000191135"/>
    </source>
</evidence>
<dbReference type="Proteomes" id="UP000191135">
    <property type="component" value="Chromosome"/>
</dbReference>
<dbReference type="GO" id="GO:0043916">
    <property type="term" value="F:DNA-7-methylguanine glycosylase activity"/>
    <property type="evidence" value="ECO:0007669"/>
    <property type="project" value="TreeGrafter"/>
</dbReference>
<keyword evidence="7" id="KW-1185">Reference proteome</keyword>
<protein>
    <recommendedName>
        <fullName evidence="2">DNA-3-methyladenine glycosylase II</fullName>
        <ecNumber evidence="2">3.2.2.21</ecNumber>
    </recommendedName>
</protein>
<evidence type="ECO:0000313" key="6">
    <source>
        <dbReference type="EMBL" id="AQZ50386.1"/>
    </source>
</evidence>
<dbReference type="InterPro" id="IPR003265">
    <property type="entry name" value="HhH-GPD_domain"/>
</dbReference>
<dbReference type="GO" id="GO:0032131">
    <property type="term" value="F:alkylated DNA binding"/>
    <property type="evidence" value="ECO:0007669"/>
    <property type="project" value="TreeGrafter"/>
</dbReference>
<evidence type="ECO:0000256" key="3">
    <source>
        <dbReference type="ARBA" id="ARBA00022763"/>
    </source>
</evidence>
<dbReference type="Gene3D" id="1.10.1670.40">
    <property type="match status" value="1"/>
</dbReference>
<keyword evidence="6" id="KW-0326">Glycosidase</keyword>
<dbReference type="RefSeq" id="WP_018064832.1">
    <property type="nucleotide sequence ID" value="NZ_AQWH01000009.1"/>
</dbReference>
<dbReference type="Gene3D" id="1.10.340.30">
    <property type="entry name" value="Hypothetical protein, domain 2"/>
    <property type="match status" value="1"/>
</dbReference>
<dbReference type="EC" id="3.2.2.21" evidence="2"/>
<dbReference type="SUPFAM" id="SSF48150">
    <property type="entry name" value="DNA-glycosylase"/>
    <property type="match status" value="1"/>
</dbReference>
<dbReference type="CDD" id="cd00056">
    <property type="entry name" value="ENDO3c"/>
    <property type="match status" value="1"/>
</dbReference>
<name>A0A1U9YY75_9HYPH</name>
<keyword evidence="6" id="KW-0378">Hydrolase</keyword>
<evidence type="ECO:0000256" key="2">
    <source>
        <dbReference type="ARBA" id="ARBA00012000"/>
    </source>
</evidence>
<gene>
    <name evidence="6" type="primary">alkA</name>
    <name evidence="6" type="ORF">Mame_01015</name>
</gene>
<dbReference type="GO" id="GO:0006307">
    <property type="term" value="P:DNA alkylation repair"/>
    <property type="evidence" value="ECO:0007669"/>
    <property type="project" value="TreeGrafter"/>
</dbReference>
<evidence type="ECO:0000256" key="4">
    <source>
        <dbReference type="ARBA" id="ARBA00023204"/>
    </source>
</evidence>
<dbReference type="PANTHER" id="PTHR43003:SF5">
    <property type="entry name" value="DNA-3-METHYLADENINE GLYCOSYLASE"/>
    <property type="match status" value="1"/>
</dbReference>
<sequence>MERLRNRDDLQTALAGLCADAPLLADLAATCPEIPLRLLPSGFAGLSEVVAGQMISKQAAAAIFARLRAACDPLTAETYLALSPEAHAGIGLTRAKQATLDGVARAIADGTLDLAALDALPADEALALLTAYRGIGVWTAEVYLMFCAGHVDIFPAGDLALRIAAADAFGLNERPDAVTLRTLARDWRPYRSVAARILWAHYAQITKRDVLPVG</sequence>
<accession>A0A1U9YY75</accession>
<dbReference type="GO" id="GO:0006285">
    <property type="term" value="P:base-excision repair, AP site formation"/>
    <property type="evidence" value="ECO:0007669"/>
    <property type="project" value="TreeGrafter"/>
</dbReference>
<feature type="domain" description="HhH-GPD" evidence="5">
    <location>
        <begin position="51"/>
        <end position="202"/>
    </location>
</feature>
<dbReference type="GO" id="GO:0005737">
    <property type="term" value="C:cytoplasm"/>
    <property type="evidence" value="ECO:0007669"/>
    <property type="project" value="TreeGrafter"/>
</dbReference>
<dbReference type="InterPro" id="IPR051912">
    <property type="entry name" value="Alkylbase_DNA_Glycosylase/TA"/>
</dbReference>
<dbReference type="AlphaFoldDB" id="A0A1U9YY75"/>
<dbReference type="KEGG" id="mmed:Mame_01015"/>
<keyword evidence="4" id="KW-0234">DNA repair</keyword>
<reference evidence="6 7" key="1">
    <citation type="submission" date="2017-03" db="EMBL/GenBank/DDBJ databases">
        <title>Foreign affairs: Plasmid Transfer between Roseobacters and Rhizobia.</title>
        <authorList>
            <person name="Bartling P."/>
            <person name="Bunk B."/>
            <person name="Overmann J."/>
            <person name="Brinkmann H."/>
            <person name="Petersen J."/>
        </authorList>
    </citation>
    <scope>NUCLEOTIDE SEQUENCE [LARGE SCALE GENOMIC DNA]</scope>
    <source>
        <strain evidence="6 7">MACL11</strain>
    </source>
</reference>
<dbReference type="InterPro" id="IPR011257">
    <property type="entry name" value="DNA_glycosylase"/>
</dbReference>
<dbReference type="STRING" id="1122214.Mame_01015"/>
<dbReference type="OrthoDB" id="9785929at2"/>
<evidence type="ECO:0000256" key="1">
    <source>
        <dbReference type="ARBA" id="ARBA00000086"/>
    </source>
</evidence>
<comment type="catalytic activity">
    <reaction evidence="1">
        <text>Hydrolysis of alkylated DNA, releasing 3-methyladenine, 3-methylguanine, 7-methylguanine and 7-methyladenine.</text>
        <dbReference type="EC" id="3.2.2.21"/>
    </reaction>
</comment>
<dbReference type="GO" id="GO:0008725">
    <property type="term" value="F:DNA-3-methyladenine glycosylase activity"/>
    <property type="evidence" value="ECO:0007669"/>
    <property type="project" value="TreeGrafter"/>
</dbReference>
<dbReference type="SMART" id="SM00478">
    <property type="entry name" value="ENDO3c"/>
    <property type="match status" value="1"/>
</dbReference>
<dbReference type="PANTHER" id="PTHR43003">
    <property type="entry name" value="DNA-3-METHYLADENINE GLYCOSYLASE"/>
    <property type="match status" value="1"/>
</dbReference>
<keyword evidence="3" id="KW-0227">DNA damage</keyword>
<organism evidence="6 7">
    <name type="scientific">Martelella mediterranea DSM 17316</name>
    <dbReference type="NCBI Taxonomy" id="1122214"/>
    <lineage>
        <taxon>Bacteria</taxon>
        <taxon>Pseudomonadati</taxon>
        <taxon>Pseudomonadota</taxon>
        <taxon>Alphaproteobacteria</taxon>
        <taxon>Hyphomicrobiales</taxon>
        <taxon>Aurantimonadaceae</taxon>
        <taxon>Martelella</taxon>
    </lineage>
</organism>
<dbReference type="GO" id="GO:0032993">
    <property type="term" value="C:protein-DNA complex"/>
    <property type="evidence" value="ECO:0007669"/>
    <property type="project" value="TreeGrafter"/>
</dbReference>
<proteinExistence type="predicted"/>
<dbReference type="EMBL" id="CP020330">
    <property type="protein sequence ID" value="AQZ50386.1"/>
    <property type="molecule type" value="Genomic_DNA"/>
</dbReference>